<keyword evidence="5 7" id="KW-0472">Membrane</keyword>
<feature type="transmembrane region" description="Helical" evidence="7">
    <location>
        <begin position="281"/>
        <end position="304"/>
    </location>
</feature>
<organism evidence="9 10">
    <name type="scientific">Tissierella praeacuta DSM 18095</name>
    <dbReference type="NCBI Taxonomy" id="1123404"/>
    <lineage>
        <taxon>Bacteria</taxon>
        <taxon>Bacillati</taxon>
        <taxon>Bacillota</taxon>
        <taxon>Tissierellia</taxon>
        <taxon>Tissierellales</taxon>
        <taxon>Tissierellaceae</taxon>
        <taxon>Tissierella</taxon>
    </lineage>
</organism>
<feature type="transmembrane region" description="Helical" evidence="7">
    <location>
        <begin position="748"/>
        <end position="775"/>
    </location>
</feature>
<evidence type="ECO:0000256" key="6">
    <source>
        <dbReference type="ARBA" id="ARBA00038076"/>
    </source>
</evidence>
<proteinExistence type="inferred from homology"/>
<keyword evidence="4 7" id="KW-1133">Transmembrane helix</keyword>
<feature type="transmembrane region" description="Helical" evidence="7">
    <location>
        <begin position="796"/>
        <end position="822"/>
    </location>
</feature>
<evidence type="ECO:0000256" key="5">
    <source>
        <dbReference type="ARBA" id="ARBA00023136"/>
    </source>
</evidence>
<protein>
    <submittedName>
        <fullName evidence="9">Putative ABC transport system permease protein</fullName>
    </submittedName>
</protein>
<keyword evidence="3 7" id="KW-0812">Transmembrane</keyword>
<dbReference type="GeneID" id="90996287"/>
<dbReference type="RefSeq" id="WP_072973514.1">
    <property type="nucleotide sequence ID" value="NZ_FQTY01000002.1"/>
</dbReference>
<comment type="similarity">
    <text evidence="6">Belongs to the ABC-4 integral membrane protein family.</text>
</comment>
<feature type="transmembrane region" description="Helical" evidence="7">
    <location>
        <begin position="336"/>
        <end position="365"/>
    </location>
</feature>
<feature type="transmembrane region" description="Helical" evidence="7">
    <location>
        <begin position="457"/>
        <end position="477"/>
    </location>
</feature>
<dbReference type="AlphaFoldDB" id="A0A1M4TV69"/>
<comment type="subcellular location">
    <subcellularLocation>
        <location evidence="1">Cell membrane</location>
        <topology evidence="1">Multi-pass membrane protein</topology>
    </subcellularLocation>
</comment>
<feature type="transmembrane region" description="Helical" evidence="7">
    <location>
        <begin position="842"/>
        <end position="861"/>
    </location>
</feature>
<evidence type="ECO:0000256" key="7">
    <source>
        <dbReference type="SAM" id="Phobius"/>
    </source>
</evidence>
<dbReference type="GO" id="GO:0005886">
    <property type="term" value="C:plasma membrane"/>
    <property type="evidence" value="ECO:0007669"/>
    <property type="project" value="UniProtKB-SubCell"/>
</dbReference>
<gene>
    <name evidence="9" type="ORF">SAMN02745784_00871</name>
</gene>
<dbReference type="Pfam" id="PF02687">
    <property type="entry name" value="FtsX"/>
    <property type="match status" value="2"/>
</dbReference>
<feature type="domain" description="ABC3 transporter permease C-terminal" evidence="8">
    <location>
        <begin position="753"/>
        <end position="864"/>
    </location>
</feature>
<sequence>MRSYKEITYRYLKGQRNRTLLTILGIILSVALISAIGTIIVSARGALISGAIRENGSHHAKFIEMDKDNLNKLINNVGVSEIGVGKLEGAAIVKETTEEEKKEYRWDIPYRYIEIEGLEEKALEMLPFNLKEGRFPKNSDEIAIEYWMASYFDKEVKLGDKIKLIIGNRIMESDEETSDGKVIRKETFEEKGEKEYTLVGFIKPQYIWKGNLVTKGITGLDNRAEEGRYNAYIKIPNIKDAYKKITLIAKDMGKTEKDFEYNYRVLRLYAESMSQIFNKSMVVLLIFVVGLIIVSTIAVIYNAFNISVLERIAQFGLLRSVGATPNQIRGIVLKEALILSIIGIPIGLFSGVFAMRVVLYIISLLKSDIYLFKDMKITISVVVFLVSTITGLVTVFLSAIGPARQAGKVSALEAVRNAGSFKKERFKRAKNSVFVRKILGIEGEIAYKNLRRNRKRFIITVFSMVISISLFITFSSFSDFMFKMGIVESKEMGDFCIYSIYDDMDHKERIYTELKNIKDIERVYKVEHNDGEALIEESKISKKMIEMTPYLLDNKKDNLISIDSVQISTIGDENFEVLNGFLKEGTLDINKLNKENGVLVINNTYVYNQKTNRNSLMEGYKLKAGDKIFYTSYALDKEGAEPVYKELTVLGVLEKGILNMEYNLNGSINIITTEAVLENLLKTNDETFNAAEVGRYGTNIYIEMAENGNIEVVRSYLDELEEVVPGFNYIDYAESAKENRVASIIVSIFLYGFVAIITLISSINIINTISTNIILRTKEIAMIKAVGMTQSGIKRMVALESLFYGIYAAIFGGIIGTGLSYILFNILMNIREFQWIIPWKNIITACIGAAIIALLSGVYPLKRINDKIIVESMRTEN</sequence>
<evidence type="ECO:0000256" key="1">
    <source>
        <dbReference type="ARBA" id="ARBA00004651"/>
    </source>
</evidence>
<keyword evidence="2" id="KW-1003">Cell membrane</keyword>
<dbReference type="Proteomes" id="UP000184114">
    <property type="component" value="Unassembled WGS sequence"/>
</dbReference>
<evidence type="ECO:0000256" key="2">
    <source>
        <dbReference type="ARBA" id="ARBA00022475"/>
    </source>
</evidence>
<dbReference type="PANTHER" id="PTHR30572:SF4">
    <property type="entry name" value="ABC TRANSPORTER PERMEASE YTRF"/>
    <property type="match status" value="1"/>
</dbReference>
<reference evidence="10" key="1">
    <citation type="submission" date="2016-11" db="EMBL/GenBank/DDBJ databases">
        <authorList>
            <person name="Varghese N."/>
            <person name="Submissions S."/>
        </authorList>
    </citation>
    <scope>NUCLEOTIDE SEQUENCE [LARGE SCALE GENOMIC DNA]</scope>
    <source>
        <strain evidence="10">DSM 18095</strain>
    </source>
</reference>
<feature type="transmembrane region" description="Helical" evidence="7">
    <location>
        <begin position="20"/>
        <end position="43"/>
    </location>
</feature>
<dbReference type="InterPro" id="IPR050250">
    <property type="entry name" value="Macrolide_Exporter_MacB"/>
</dbReference>
<evidence type="ECO:0000313" key="10">
    <source>
        <dbReference type="Proteomes" id="UP000184114"/>
    </source>
</evidence>
<dbReference type="PANTHER" id="PTHR30572">
    <property type="entry name" value="MEMBRANE COMPONENT OF TRANSPORTER-RELATED"/>
    <property type="match status" value="1"/>
</dbReference>
<evidence type="ECO:0000313" key="9">
    <source>
        <dbReference type="EMBL" id="SHE48315.1"/>
    </source>
</evidence>
<dbReference type="EMBL" id="FQTY01000002">
    <property type="protein sequence ID" value="SHE48315.1"/>
    <property type="molecule type" value="Genomic_DNA"/>
</dbReference>
<dbReference type="GO" id="GO:0022857">
    <property type="term" value="F:transmembrane transporter activity"/>
    <property type="evidence" value="ECO:0007669"/>
    <property type="project" value="TreeGrafter"/>
</dbReference>
<name>A0A1M4TV69_9FIRM</name>
<evidence type="ECO:0000256" key="3">
    <source>
        <dbReference type="ARBA" id="ARBA00022692"/>
    </source>
</evidence>
<dbReference type="InterPro" id="IPR003838">
    <property type="entry name" value="ABC3_permease_C"/>
</dbReference>
<evidence type="ECO:0000256" key="4">
    <source>
        <dbReference type="ARBA" id="ARBA00022989"/>
    </source>
</evidence>
<accession>A0A1M4TV69</accession>
<feature type="domain" description="ABC3 transporter permease C-terminal" evidence="8">
    <location>
        <begin position="286"/>
        <end position="409"/>
    </location>
</feature>
<feature type="transmembrane region" description="Helical" evidence="7">
    <location>
        <begin position="377"/>
        <end position="400"/>
    </location>
</feature>
<evidence type="ECO:0000259" key="8">
    <source>
        <dbReference type="Pfam" id="PF02687"/>
    </source>
</evidence>
<keyword evidence="10" id="KW-1185">Reference proteome</keyword>
<dbReference type="STRING" id="1123404.SAMN02745784_00871"/>